<evidence type="ECO:0000313" key="3">
    <source>
        <dbReference type="Proteomes" id="UP001218218"/>
    </source>
</evidence>
<gene>
    <name evidence="2" type="ORF">DFH08DRAFT_1073779</name>
</gene>
<evidence type="ECO:0000313" key="2">
    <source>
        <dbReference type="EMBL" id="KAJ7362858.1"/>
    </source>
</evidence>
<feature type="compositionally biased region" description="Basic residues" evidence="1">
    <location>
        <begin position="1"/>
        <end position="14"/>
    </location>
</feature>
<keyword evidence="3" id="KW-1185">Reference proteome</keyword>
<protein>
    <submittedName>
        <fullName evidence="2">Uncharacterized protein</fullName>
    </submittedName>
</protein>
<proteinExistence type="predicted"/>
<accession>A0AAD7AN37</accession>
<feature type="region of interest" description="Disordered" evidence="1">
    <location>
        <begin position="1"/>
        <end position="25"/>
    </location>
</feature>
<comment type="caution">
    <text evidence="2">The sequence shown here is derived from an EMBL/GenBank/DDBJ whole genome shotgun (WGS) entry which is preliminary data.</text>
</comment>
<name>A0AAD7AN37_9AGAR</name>
<evidence type="ECO:0000256" key="1">
    <source>
        <dbReference type="SAM" id="MobiDB-lite"/>
    </source>
</evidence>
<dbReference type="AlphaFoldDB" id="A0AAD7AN37"/>
<dbReference type="SUPFAM" id="SSF57850">
    <property type="entry name" value="RING/U-box"/>
    <property type="match status" value="1"/>
</dbReference>
<dbReference type="EMBL" id="JARIHO010000004">
    <property type="protein sequence ID" value="KAJ7362858.1"/>
    <property type="molecule type" value="Genomic_DNA"/>
</dbReference>
<reference evidence="2" key="1">
    <citation type="submission" date="2023-03" db="EMBL/GenBank/DDBJ databases">
        <title>Massive genome expansion in bonnet fungi (Mycena s.s.) driven by repeated elements and novel gene families across ecological guilds.</title>
        <authorList>
            <consortium name="Lawrence Berkeley National Laboratory"/>
            <person name="Harder C.B."/>
            <person name="Miyauchi S."/>
            <person name="Viragh M."/>
            <person name="Kuo A."/>
            <person name="Thoen E."/>
            <person name="Andreopoulos B."/>
            <person name="Lu D."/>
            <person name="Skrede I."/>
            <person name="Drula E."/>
            <person name="Henrissat B."/>
            <person name="Morin E."/>
            <person name="Kohler A."/>
            <person name="Barry K."/>
            <person name="LaButti K."/>
            <person name="Morin E."/>
            <person name="Salamov A."/>
            <person name="Lipzen A."/>
            <person name="Mereny Z."/>
            <person name="Hegedus B."/>
            <person name="Baldrian P."/>
            <person name="Stursova M."/>
            <person name="Weitz H."/>
            <person name="Taylor A."/>
            <person name="Grigoriev I.V."/>
            <person name="Nagy L.G."/>
            <person name="Martin F."/>
            <person name="Kauserud H."/>
        </authorList>
    </citation>
    <scope>NUCLEOTIDE SEQUENCE</scope>
    <source>
        <strain evidence="2">CBHHK002</strain>
    </source>
</reference>
<organism evidence="2 3">
    <name type="scientific">Mycena albidolilacea</name>
    <dbReference type="NCBI Taxonomy" id="1033008"/>
    <lineage>
        <taxon>Eukaryota</taxon>
        <taxon>Fungi</taxon>
        <taxon>Dikarya</taxon>
        <taxon>Basidiomycota</taxon>
        <taxon>Agaricomycotina</taxon>
        <taxon>Agaricomycetes</taxon>
        <taxon>Agaricomycetidae</taxon>
        <taxon>Agaricales</taxon>
        <taxon>Marasmiineae</taxon>
        <taxon>Mycenaceae</taxon>
        <taxon>Mycena</taxon>
    </lineage>
</organism>
<sequence>MAPATSRRHHRRLAGARTLPSGVGNPTVMTVRNKGPPIYNILSAMVTVLQSVKSQNLRAATTYLTGKRIQRVELLLRTTRPTERPALEGTPLRRITDEYQKGETAKFEKRLKILNYRLDYDAIKLVAKARVEHYVYPLLYVLLKHQFEVLRLACTHTLDGDEFRVMSISIASIFRAVDTRKRRLKEIFKSHDLDVDERMGKFAFGMICTHHFYVVHVPNNDDAFKYNHEDLGLQPKANVTGNLVGPTTRENDVVNPDSTIAFSFEGFCDHCQKLIEGTRILCVQYMDNILLHTVDLCSRCSEAKVRRMGIIHTQAHLMIETTRPIHDGEMAVLVPRSKELAQTVKTVFKGSEPKTCYCCGGSVAPPCWVCMICAKDTYFCKICRAKRATAPPKGENKHPLTHPLLWIFDRNPIVEVRSAVSDASLATLETKIAAMETKFEERFLALETRLAAGRQIDADIFAD</sequence>
<dbReference type="Proteomes" id="UP001218218">
    <property type="component" value="Unassembled WGS sequence"/>
</dbReference>